<dbReference type="EMBL" id="CP019154">
    <property type="protein sequence ID" value="AUG48881.1"/>
    <property type="molecule type" value="Genomic_DNA"/>
</dbReference>
<reference evidence="3 4" key="1">
    <citation type="submission" date="2017-01" db="EMBL/GenBank/DDBJ databases">
        <title>A Red Light-Sensitive Sensory Rhodopsin I From Haloarcula taiwanensis, A New Haloarchaeon Isolated From Taiwan.</title>
        <authorList>
            <person name="Yang C.-S."/>
            <person name="Han Y.-A."/>
            <person name="Chen P.-C."/>
            <person name="Ng W.V."/>
            <person name="Chen T.-W."/>
        </authorList>
    </citation>
    <scope>NUCLEOTIDE SEQUENCE [LARGE SCALE GENOMIC DNA]</scope>
    <source>
        <strain evidence="3 4">Taiwanensis</strain>
    </source>
</reference>
<sequence>MGQPSPVVDVVTKRYEFLVALSAPKTKPELVASLDRSRSTVDRAVGALREADLVERTGSEYVVTYAGRQATAAYEGFCDRLDALQRAHPVLSALPADVDIDPAVLHGADVETASPAAPTVPTEETVDVLDGTTSFQGTGPAVLPRYVDVIESLWSDTTVDVELVVTEAVAESLESALPDRRETLEDLSNVSLYVTGEPMPYAVWTADRADGAVSGIVVYTETGIKGTINNDTAAMNEWAREKYEAYRRDARPLD</sequence>
<dbReference type="SUPFAM" id="SSF46785">
    <property type="entry name" value="Winged helix' DNA-binding domain"/>
    <property type="match status" value="1"/>
</dbReference>
<dbReference type="AlphaFoldDB" id="A0A2H5A2D3"/>
<evidence type="ECO:0000259" key="2">
    <source>
        <dbReference type="Pfam" id="PF25213"/>
    </source>
</evidence>
<evidence type="ECO:0000259" key="1">
    <source>
        <dbReference type="Pfam" id="PF08350"/>
    </source>
</evidence>
<dbReference type="InterPro" id="IPR036390">
    <property type="entry name" value="WH_DNA-bd_sf"/>
</dbReference>
<keyword evidence="4" id="KW-1185">Reference proteome</keyword>
<dbReference type="InterPro" id="IPR013561">
    <property type="entry name" value="FilR1_middle_dom"/>
</dbReference>
<protein>
    <submittedName>
        <fullName evidence="3">Uncharacterized protein</fullName>
    </submittedName>
</protein>
<accession>A0A2H5A2D3</accession>
<name>A0A2H5A2D3_9EURY</name>
<dbReference type="Proteomes" id="UP000242917">
    <property type="component" value="Chromosome I"/>
</dbReference>
<proteinExistence type="predicted"/>
<dbReference type="Pfam" id="PF08350">
    <property type="entry name" value="FilR1_middle"/>
    <property type="match status" value="1"/>
</dbReference>
<evidence type="ECO:0000313" key="3">
    <source>
        <dbReference type="EMBL" id="AUG48881.1"/>
    </source>
</evidence>
<evidence type="ECO:0000313" key="4">
    <source>
        <dbReference type="Proteomes" id="UP000242917"/>
    </source>
</evidence>
<feature type="domain" description="Methanogenesis regulatory protein FilR1 middle" evidence="1">
    <location>
        <begin position="119"/>
        <end position="249"/>
    </location>
</feature>
<dbReference type="InterPro" id="IPR057527">
    <property type="entry name" value="HVO_A0261-like_N"/>
</dbReference>
<dbReference type="KEGG" id="hta:BVU17_08855"/>
<dbReference type="OrthoDB" id="230385at2157"/>
<feature type="domain" description="HVO-A0261-like N-terminal" evidence="2">
    <location>
        <begin position="12"/>
        <end position="85"/>
    </location>
</feature>
<organism evidence="3 4">
    <name type="scientific">Haloarcula taiwanensis</name>
    <dbReference type="NCBI Taxonomy" id="1932004"/>
    <lineage>
        <taxon>Archaea</taxon>
        <taxon>Methanobacteriati</taxon>
        <taxon>Methanobacteriota</taxon>
        <taxon>Stenosarchaea group</taxon>
        <taxon>Halobacteria</taxon>
        <taxon>Halobacteriales</taxon>
        <taxon>Haloarculaceae</taxon>
        <taxon>Haloarcula</taxon>
    </lineage>
</organism>
<gene>
    <name evidence="3" type="ORF">BVU17_08855</name>
</gene>
<dbReference type="Pfam" id="PF25213">
    <property type="entry name" value="HVO_A0261_N"/>
    <property type="match status" value="1"/>
</dbReference>